<dbReference type="AlphaFoldDB" id="A0A8T9CH83"/>
<name>A0A8T9CH83_9HELO</name>
<gene>
    <name evidence="2" type="ORF">LSUE1_G002490</name>
</gene>
<comment type="caution">
    <text evidence="2">The sequence shown here is derived from an EMBL/GenBank/DDBJ whole genome shotgun (WGS) entry which is preliminary data.</text>
</comment>
<sequence>MVAPYASVDAASIFAPPQLYLRYMNEDSKMASDPECGKDGNNSSPKSENPFIKFRQFADEQVSSLLQGIIGLPSAISKDPSRKARWADFDEDLRRRDELQERQRQLREAETGQPDRRPTGSPANWDIHPGKSSAPLENEKAPTQMDERMARDIPLYSPTHKSLFAHLDQRGESTAEWHPNNTMKTLNGGFIPHFWPWCLRPEQFSTDPIRNMQSFSYNELNAQPHFRSNYSLLPYILFSPYSPLKLAADKVTGSAPTHKMDTFKYCAAFEDLILTTHGSSPENVGYYTWDFIWDSARPVGGMEWILHLRESGLLQQKETHNIRQMLEWPNRFKSPRVVWVGWPLEKHDDSPETEAEMYQRFLSAQAREPPEILESLFNEAEGFIEKQLKALDSPEGKRALREIFDSKVVKEIFEMVKESESEVNPPLPEEPREQSADSKSPRHSKSAEVKSRQSEPDPDTTKVVHTQTTSNRNVDEDGSVETTVTVWKLYADGRESTTTTQHFEDAGAWKEPEEKPQEVHSAKISEGKKKGWFWN</sequence>
<accession>A0A8T9CH83</accession>
<organism evidence="2 3">
    <name type="scientific">Lachnellula suecica</name>
    <dbReference type="NCBI Taxonomy" id="602035"/>
    <lineage>
        <taxon>Eukaryota</taxon>
        <taxon>Fungi</taxon>
        <taxon>Dikarya</taxon>
        <taxon>Ascomycota</taxon>
        <taxon>Pezizomycotina</taxon>
        <taxon>Leotiomycetes</taxon>
        <taxon>Helotiales</taxon>
        <taxon>Lachnaceae</taxon>
        <taxon>Lachnellula</taxon>
    </lineage>
</organism>
<feature type="region of interest" description="Disordered" evidence="1">
    <location>
        <begin position="30"/>
        <end position="49"/>
    </location>
</feature>
<feature type="region of interest" description="Disordered" evidence="1">
    <location>
        <begin position="102"/>
        <end position="142"/>
    </location>
</feature>
<protein>
    <submittedName>
        <fullName evidence="2">Uncharacterized protein</fullName>
    </submittedName>
</protein>
<keyword evidence="3" id="KW-1185">Reference proteome</keyword>
<reference evidence="2 3" key="1">
    <citation type="submission" date="2018-05" db="EMBL/GenBank/DDBJ databases">
        <title>Genome sequencing and assembly of the regulated plant pathogen Lachnellula willkommii and related sister species for the development of diagnostic species identification markers.</title>
        <authorList>
            <person name="Giroux E."/>
            <person name="Bilodeau G."/>
        </authorList>
    </citation>
    <scope>NUCLEOTIDE SEQUENCE [LARGE SCALE GENOMIC DNA]</scope>
    <source>
        <strain evidence="2 3">CBS 268.59</strain>
    </source>
</reference>
<feature type="compositionally biased region" description="Basic and acidic residues" evidence="1">
    <location>
        <begin position="502"/>
        <end position="529"/>
    </location>
</feature>
<dbReference type="OrthoDB" id="4586300at2759"/>
<evidence type="ECO:0000313" key="2">
    <source>
        <dbReference type="EMBL" id="TVY84522.1"/>
    </source>
</evidence>
<dbReference type="Proteomes" id="UP000469558">
    <property type="component" value="Unassembled WGS sequence"/>
</dbReference>
<feature type="region of interest" description="Disordered" evidence="1">
    <location>
        <begin position="417"/>
        <end position="478"/>
    </location>
</feature>
<evidence type="ECO:0000256" key="1">
    <source>
        <dbReference type="SAM" id="MobiDB-lite"/>
    </source>
</evidence>
<feature type="compositionally biased region" description="Basic and acidic residues" evidence="1">
    <location>
        <begin position="429"/>
        <end position="462"/>
    </location>
</feature>
<feature type="compositionally biased region" description="Polar residues" evidence="1">
    <location>
        <begin position="463"/>
        <end position="472"/>
    </location>
</feature>
<feature type="region of interest" description="Disordered" evidence="1">
    <location>
        <begin position="497"/>
        <end position="535"/>
    </location>
</feature>
<evidence type="ECO:0000313" key="3">
    <source>
        <dbReference type="Proteomes" id="UP000469558"/>
    </source>
</evidence>
<proteinExistence type="predicted"/>
<feature type="compositionally biased region" description="Basic and acidic residues" evidence="1">
    <location>
        <begin position="102"/>
        <end position="118"/>
    </location>
</feature>
<dbReference type="EMBL" id="QGMK01000077">
    <property type="protein sequence ID" value="TVY84522.1"/>
    <property type="molecule type" value="Genomic_DNA"/>
</dbReference>